<comment type="similarity">
    <text evidence="1">Belongs to the ATP-dependent AMP-binding enzyme family.</text>
</comment>
<dbReference type="InterPro" id="IPR020845">
    <property type="entry name" value="AMP-binding_CS"/>
</dbReference>
<comment type="catalytic activity">
    <reaction evidence="7">
        <text>tetracosanoate + ATP + CoA = tetracosanoyl-CoA + AMP + diphosphate</text>
        <dbReference type="Rhea" id="RHEA:33639"/>
        <dbReference type="ChEBI" id="CHEBI:30616"/>
        <dbReference type="ChEBI" id="CHEBI:31014"/>
        <dbReference type="ChEBI" id="CHEBI:33019"/>
        <dbReference type="ChEBI" id="CHEBI:57287"/>
        <dbReference type="ChEBI" id="CHEBI:65052"/>
        <dbReference type="ChEBI" id="CHEBI:456215"/>
    </reaction>
    <physiologicalReaction direction="left-to-right" evidence="7">
        <dbReference type="Rhea" id="RHEA:33640"/>
    </physiologicalReaction>
</comment>
<keyword evidence="10" id="KW-1185">Reference proteome</keyword>
<dbReference type="GO" id="GO:0005886">
    <property type="term" value="C:plasma membrane"/>
    <property type="evidence" value="ECO:0007669"/>
    <property type="project" value="TreeGrafter"/>
</dbReference>
<evidence type="ECO:0000256" key="5">
    <source>
        <dbReference type="ARBA" id="ARBA00036527"/>
    </source>
</evidence>
<dbReference type="GO" id="GO:0004467">
    <property type="term" value="F:long-chain fatty acid-CoA ligase activity"/>
    <property type="evidence" value="ECO:0007669"/>
    <property type="project" value="UniProtKB-EC"/>
</dbReference>
<comment type="caution">
    <text evidence="9">The sequence shown here is derived from an EMBL/GenBank/DDBJ whole genome shotgun (WGS) entry which is preliminary data.</text>
</comment>
<evidence type="ECO:0000256" key="7">
    <source>
        <dbReference type="ARBA" id="ARBA00048666"/>
    </source>
</evidence>
<evidence type="ECO:0000313" key="9">
    <source>
        <dbReference type="EMBL" id="PIK58985.1"/>
    </source>
</evidence>
<comment type="catalytic activity">
    <reaction evidence="5">
        <text>a very long-chain fatty acid + ATP + CoA = a very long-chain fatty acyl-CoA + AMP + diphosphate</text>
        <dbReference type="Rhea" id="RHEA:54536"/>
        <dbReference type="ChEBI" id="CHEBI:30616"/>
        <dbReference type="ChEBI" id="CHEBI:33019"/>
        <dbReference type="ChEBI" id="CHEBI:57287"/>
        <dbReference type="ChEBI" id="CHEBI:58950"/>
        <dbReference type="ChEBI" id="CHEBI:138261"/>
        <dbReference type="ChEBI" id="CHEBI:456215"/>
    </reaction>
    <physiologicalReaction direction="left-to-right" evidence="5">
        <dbReference type="Rhea" id="RHEA:54537"/>
    </physiologicalReaction>
</comment>
<dbReference type="FunFam" id="3.30.300.30:FF:000002">
    <property type="entry name" value="Long-chain fatty acid transport protein 1"/>
    <property type="match status" value="1"/>
</dbReference>
<name>A0A2G8LFG2_STIJA</name>
<evidence type="ECO:0000256" key="2">
    <source>
        <dbReference type="ARBA" id="ARBA00022598"/>
    </source>
</evidence>
<dbReference type="Proteomes" id="UP000230750">
    <property type="component" value="Unassembled WGS sequence"/>
</dbReference>
<proteinExistence type="inferred from homology"/>
<keyword evidence="2" id="KW-0436">Ligase</keyword>
<evidence type="ECO:0000256" key="4">
    <source>
        <dbReference type="ARBA" id="ARBA00026121"/>
    </source>
</evidence>
<dbReference type="Gene3D" id="3.40.50.12780">
    <property type="entry name" value="N-terminal domain of ligase-like"/>
    <property type="match status" value="1"/>
</dbReference>
<evidence type="ECO:0000256" key="6">
    <source>
        <dbReference type="ARBA" id="ARBA00041297"/>
    </source>
</evidence>
<feature type="domain" description="AMP-dependent synthetase/ligase" evidence="8">
    <location>
        <begin position="65"/>
        <end position="395"/>
    </location>
</feature>
<dbReference type="PANTHER" id="PTHR43107:SF22">
    <property type="entry name" value="VERY LONG-CHAIN ACYL-COA SYNTHETASE"/>
    <property type="match status" value="1"/>
</dbReference>
<sequence>MLLYVSILILVVLTLCLFAALYVKLYNPHLISDVAYLTDMTRLALKLSRCEAVKPVPYTIVDEIEKHALKTPDKIFLIHEERRYTYKDVNVIANKIANTARRCGFKYGDKVALLFGNEPALIWTMIGFAKLGVTCALLNFNLRSKSLLHCLDVSEANVLVVGSGTNQAASLKEILPDLATRKITIWQQDAAGSFPDIVRALSKVDIPMDEAEDELNLPRQVRIGLKFRDPFVYVYTSGTTGMPKASRLSHKKMMGGGHMLRKCGVTNQDVFYITLPLYHVSALFIGLSNAITAGATVLLRSKFSTSAFWEDCVKNDVTVIFYIGELFRYLLGRPESPKESDNRVRLAVGNGLGPDIWEEVQNRFKINRIVEMYGATEANFGIMNTDNKIGSVGRWSPLLAKLCPIELIKYDYETAQPYRDERGRCLRVKPGEVGLLVCPVSKLFPMEGYVGKKDLTEKKMLRNAFQEGDVYFNSGDLLVQDTEYYLYFKDRLGDTFRWKGENVATTEVSQTLCEMMSILESNVYGVPVPGNYGKAGMVSIISKPDCTFDPKAFYKHVSEKLPNYAWPRFLRFPDTLEHTSTFKQTKLTLVQEGFDPTLVKDPLFVLDQKAENYIQLDSELYAKIQREELRL</sequence>
<dbReference type="GO" id="GO:0005789">
    <property type="term" value="C:endoplasmic reticulum membrane"/>
    <property type="evidence" value="ECO:0007669"/>
    <property type="project" value="TreeGrafter"/>
</dbReference>
<accession>A0A2G8LFG2</accession>
<reference evidence="9 10" key="1">
    <citation type="journal article" date="2017" name="PLoS Biol.">
        <title>The sea cucumber genome provides insights into morphological evolution and visceral regeneration.</title>
        <authorList>
            <person name="Zhang X."/>
            <person name="Sun L."/>
            <person name="Yuan J."/>
            <person name="Sun Y."/>
            <person name="Gao Y."/>
            <person name="Zhang L."/>
            <person name="Li S."/>
            <person name="Dai H."/>
            <person name="Hamel J.F."/>
            <person name="Liu C."/>
            <person name="Yu Y."/>
            <person name="Liu S."/>
            <person name="Lin W."/>
            <person name="Guo K."/>
            <person name="Jin S."/>
            <person name="Xu P."/>
            <person name="Storey K.B."/>
            <person name="Huan P."/>
            <person name="Zhang T."/>
            <person name="Zhou Y."/>
            <person name="Zhang J."/>
            <person name="Lin C."/>
            <person name="Li X."/>
            <person name="Xing L."/>
            <person name="Huo D."/>
            <person name="Sun M."/>
            <person name="Wang L."/>
            <person name="Mercier A."/>
            <person name="Li F."/>
            <person name="Yang H."/>
            <person name="Xiang J."/>
        </authorList>
    </citation>
    <scope>NUCLEOTIDE SEQUENCE [LARGE SCALE GENOMIC DNA]</scope>
    <source>
        <strain evidence="9">Shaxun</strain>
        <tissue evidence="9">Muscle</tissue>
    </source>
</reference>
<dbReference type="GO" id="GO:0005324">
    <property type="term" value="F:long-chain fatty acid transmembrane transporter activity"/>
    <property type="evidence" value="ECO:0007669"/>
    <property type="project" value="TreeGrafter"/>
</dbReference>
<gene>
    <name evidence="9" type="ORF">BSL78_04085</name>
</gene>
<dbReference type="STRING" id="307972.A0A2G8LFG2"/>
<dbReference type="AlphaFoldDB" id="A0A2G8LFG2"/>
<dbReference type="SUPFAM" id="SSF56801">
    <property type="entry name" value="Acetyl-CoA synthetase-like"/>
    <property type="match status" value="1"/>
</dbReference>
<evidence type="ECO:0000259" key="8">
    <source>
        <dbReference type="Pfam" id="PF00501"/>
    </source>
</evidence>
<dbReference type="PROSITE" id="PS00455">
    <property type="entry name" value="AMP_BINDING"/>
    <property type="match status" value="1"/>
</dbReference>
<dbReference type="PANTHER" id="PTHR43107">
    <property type="entry name" value="LONG-CHAIN FATTY ACID TRANSPORT PROTEIN"/>
    <property type="match status" value="1"/>
</dbReference>
<dbReference type="EC" id="6.2.1.3" evidence="4"/>
<dbReference type="InterPro" id="IPR042099">
    <property type="entry name" value="ANL_N_sf"/>
</dbReference>
<protein>
    <recommendedName>
        <fullName evidence="4">long-chain-fatty-acid--CoA ligase</fullName>
        <ecNumber evidence="4">6.2.1.3</ecNumber>
    </recommendedName>
    <alternativeName>
        <fullName evidence="6">Long-chain-fatty-acid--CoA ligase</fullName>
    </alternativeName>
</protein>
<dbReference type="OrthoDB" id="288590at2759"/>
<evidence type="ECO:0000256" key="1">
    <source>
        <dbReference type="ARBA" id="ARBA00006432"/>
    </source>
</evidence>
<organism evidence="9 10">
    <name type="scientific">Stichopus japonicus</name>
    <name type="common">Sea cucumber</name>
    <dbReference type="NCBI Taxonomy" id="307972"/>
    <lineage>
        <taxon>Eukaryota</taxon>
        <taxon>Metazoa</taxon>
        <taxon>Echinodermata</taxon>
        <taxon>Eleutherozoa</taxon>
        <taxon>Echinozoa</taxon>
        <taxon>Holothuroidea</taxon>
        <taxon>Aspidochirotacea</taxon>
        <taxon>Aspidochirotida</taxon>
        <taxon>Stichopodidae</taxon>
        <taxon>Apostichopus</taxon>
    </lineage>
</organism>
<keyword evidence="3" id="KW-0276">Fatty acid metabolism</keyword>
<dbReference type="GO" id="GO:0044539">
    <property type="term" value="P:long-chain fatty acid import into cell"/>
    <property type="evidence" value="ECO:0007669"/>
    <property type="project" value="TreeGrafter"/>
</dbReference>
<keyword evidence="3" id="KW-0443">Lipid metabolism</keyword>
<dbReference type="NCBIfam" id="NF006134">
    <property type="entry name" value="PRK08279.1"/>
    <property type="match status" value="1"/>
</dbReference>
<evidence type="ECO:0000256" key="3">
    <source>
        <dbReference type="ARBA" id="ARBA00022832"/>
    </source>
</evidence>
<dbReference type="InterPro" id="IPR000873">
    <property type="entry name" value="AMP-dep_synth/lig_dom"/>
</dbReference>
<dbReference type="InterPro" id="IPR045851">
    <property type="entry name" value="AMP-bd_C_sf"/>
</dbReference>
<evidence type="ECO:0000313" key="10">
    <source>
        <dbReference type="Proteomes" id="UP000230750"/>
    </source>
</evidence>
<dbReference type="EMBL" id="MRZV01000096">
    <property type="protein sequence ID" value="PIK58985.1"/>
    <property type="molecule type" value="Genomic_DNA"/>
</dbReference>
<dbReference type="Pfam" id="PF00501">
    <property type="entry name" value="AMP-binding"/>
    <property type="match status" value="1"/>
</dbReference>
<dbReference type="Gene3D" id="3.30.300.30">
    <property type="match status" value="1"/>
</dbReference>